<dbReference type="OrthoDB" id="10066279at2759"/>
<keyword evidence="1" id="KW-0862">Zinc</keyword>
<dbReference type="Proteomes" id="UP000466442">
    <property type="component" value="Unassembled WGS sequence"/>
</dbReference>
<reference evidence="4" key="1">
    <citation type="journal article" date="2021" name="Mol. Ecol. Resour.">
        <title>Apolygus lucorum genome provides insights into omnivorousness and mesophyll feeding.</title>
        <authorList>
            <person name="Liu Y."/>
            <person name="Liu H."/>
            <person name="Wang H."/>
            <person name="Huang T."/>
            <person name="Liu B."/>
            <person name="Yang B."/>
            <person name="Yin L."/>
            <person name="Li B."/>
            <person name="Zhang Y."/>
            <person name="Zhang S."/>
            <person name="Jiang F."/>
            <person name="Zhang X."/>
            <person name="Ren Y."/>
            <person name="Wang B."/>
            <person name="Wang S."/>
            <person name="Lu Y."/>
            <person name="Wu K."/>
            <person name="Fan W."/>
            <person name="Wang G."/>
        </authorList>
    </citation>
    <scope>NUCLEOTIDE SEQUENCE</scope>
    <source>
        <strain evidence="4">12Hb</strain>
    </source>
</reference>
<evidence type="ECO:0000256" key="1">
    <source>
        <dbReference type="PROSITE-ProRule" id="PRU00042"/>
    </source>
</evidence>
<evidence type="ECO:0000256" key="2">
    <source>
        <dbReference type="SAM" id="MobiDB-lite"/>
    </source>
</evidence>
<feature type="compositionally biased region" description="Low complexity" evidence="2">
    <location>
        <begin position="699"/>
        <end position="708"/>
    </location>
</feature>
<feature type="compositionally biased region" description="Low complexity" evidence="2">
    <location>
        <begin position="768"/>
        <end position="778"/>
    </location>
</feature>
<feature type="compositionally biased region" description="Low complexity" evidence="2">
    <location>
        <begin position="660"/>
        <end position="671"/>
    </location>
</feature>
<feature type="compositionally biased region" description="Basic and acidic residues" evidence="2">
    <location>
        <begin position="589"/>
        <end position="606"/>
    </location>
</feature>
<keyword evidence="1" id="KW-0863">Zinc-finger</keyword>
<feature type="compositionally biased region" description="Low complexity" evidence="2">
    <location>
        <begin position="52"/>
        <end position="68"/>
    </location>
</feature>
<dbReference type="InterPro" id="IPR039149">
    <property type="entry name" value="ZNF800"/>
</dbReference>
<protein>
    <recommendedName>
        <fullName evidence="3">C2H2-type domain-containing protein</fullName>
    </recommendedName>
</protein>
<feature type="compositionally biased region" description="Low complexity" evidence="2">
    <location>
        <begin position="269"/>
        <end position="287"/>
    </location>
</feature>
<feature type="compositionally biased region" description="Low complexity" evidence="2">
    <location>
        <begin position="510"/>
        <end position="524"/>
    </location>
</feature>
<accession>A0A8S9XUM9</accession>
<feature type="region of interest" description="Disordered" evidence="2">
    <location>
        <begin position="21"/>
        <end position="68"/>
    </location>
</feature>
<dbReference type="PROSITE" id="PS00028">
    <property type="entry name" value="ZINC_FINGER_C2H2_1"/>
    <property type="match status" value="2"/>
</dbReference>
<feature type="compositionally biased region" description="Acidic residues" evidence="2">
    <location>
        <begin position="623"/>
        <end position="634"/>
    </location>
</feature>
<feature type="compositionally biased region" description="Basic and acidic residues" evidence="2">
    <location>
        <begin position="748"/>
        <end position="757"/>
    </location>
</feature>
<name>A0A8S9XUM9_APOLU</name>
<evidence type="ECO:0000313" key="5">
    <source>
        <dbReference type="Proteomes" id="UP000466442"/>
    </source>
</evidence>
<feature type="domain" description="C2H2-type" evidence="3">
    <location>
        <begin position="300"/>
        <end position="327"/>
    </location>
</feature>
<dbReference type="Pfam" id="PF00096">
    <property type="entry name" value="zf-C2H2"/>
    <property type="match status" value="2"/>
</dbReference>
<proteinExistence type="predicted"/>
<sequence>MNNRLGSTIIKIDITIRKSKMKVRASIRPTHPRKVKNPQQTNEKKPEEKKNGSSSNTTSGASSTASKVVKSNTKRADIFEMQKPFVTSFSCVSDIVKAFNNGTDELRNLLNFECELIYECQICRSLFRSLANFLQHKRYHCLERAGDLKKNLLNGEVTDKMVHINGNNPKGQLLATRKTMRKDIYDILRKVGDMKEEPLPEQFFTRDIQETDAALLSFFKQEGKSATEERSATLGPDGFIVGCKSTGTITADKHSSKDVQANSELSGKSDANSKQSHSSSKQSDVNSRPLKDDSRPISMFRCLKCDETFSSPAELTAHSNLRNCSKLRKCYVCPLCKKIVATPWNVYRHIRRVHNKTVDQVRKLRKNIEKKMVRAEEIKTRSPPSPMRKPVMSEKTQELIRSYQNTNHVSMEVNCTQTQLSSPVLFKRGRSPEADTSRSRILEVRSYDKTLVSSPPKNGLFLTPIKAQPPEVSLSSRILNSPQPRVLLTKTHLTPTMCASLLVNQAPTASPQSVPDSSSSAGSQPNPPKKIKIEKDLSWLKKGPSVPIVGGPLTRTARALYGSPRKINPTESDKLEWNKSMGKIGDGGIQKEENGNSEAAPDRSTQDELSETPSGPEDGSPSDGDDNDSDTPSDSEEKKSKDTSSSINKRLSSSEDNVRSLTSSVDSLDSTPSKEKTAAQDLQDQMSTSGVETEIDRPATTTTSSTGSSEDEGADVEHLINMYSKDAPSSPLIRCEGYSSNQLSSDNLKSKEERLADTEGPNQPSDFSASAVKPVAPSARRRSMESILPLAKSPAREANETENSSCDLAVSFEAPEEVTPYLDSDDSNSAKEEDHDDQLRMNMMEVIFGSLPSTSFNFTCIRDSNSS</sequence>
<dbReference type="PANTHER" id="PTHR21020:SF0">
    <property type="entry name" value="ZINC FINGER PROTEIN 800"/>
    <property type="match status" value="1"/>
</dbReference>
<dbReference type="Gene3D" id="3.30.160.60">
    <property type="entry name" value="Classic Zinc Finger"/>
    <property type="match status" value="1"/>
</dbReference>
<comment type="caution">
    <text evidence="4">The sequence shown here is derived from an EMBL/GenBank/DDBJ whole genome shotgun (WGS) entry which is preliminary data.</text>
</comment>
<keyword evidence="1" id="KW-0479">Metal-binding</keyword>
<feature type="domain" description="C2H2-type" evidence="3">
    <location>
        <begin position="118"/>
        <end position="145"/>
    </location>
</feature>
<dbReference type="PANTHER" id="PTHR21020">
    <property type="entry name" value="ZINC FINGER PROTEIN 800"/>
    <property type="match status" value="1"/>
</dbReference>
<dbReference type="InterPro" id="IPR013087">
    <property type="entry name" value="Znf_C2H2_type"/>
</dbReference>
<feature type="compositionally biased region" description="Polar residues" evidence="2">
    <location>
        <begin position="738"/>
        <end position="747"/>
    </location>
</feature>
<evidence type="ECO:0000259" key="3">
    <source>
        <dbReference type="PROSITE" id="PS50157"/>
    </source>
</evidence>
<dbReference type="AlphaFoldDB" id="A0A8S9XUM9"/>
<feature type="compositionally biased region" description="Basic residues" evidence="2">
    <location>
        <begin position="21"/>
        <end position="36"/>
    </location>
</feature>
<feature type="region of interest" description="Disordered" evidence="2">
    <location>
        <begin position="507"/>
        <end position="530"/>
    </location>
</feature>
<gene>
    <name evidence="4" type="ORF">GE061_010438</name>
</gene>
<feature type="compositionally biased region" description="Basic and acidic residues" evidence="2">
    <location>
        <begin position="42"/>
        <end position="51"/>
    </location>
</feature>
<dbReference type="SMART" id="SM00355">
    <property type="entry name" value="ZnF_C2H2"/>
    <property type="match status" value="3"/>
</dbReference>
<feature type="region of interest" description="Disordered" evidence="2">
    <location>
        <begin position="252"/>
        <end position="292"/>
    </location>
</feature>
<feature type="compositionally biased region" description="Polar residues" evidence="2">
    <location>
        <begin position="680"/>
        <end position="691"/>
    </location>
</feature>
<dbReference type="GO" id="GO:0008270">
    <property type="term" value="F:zinc ion binding"/>
    <property type="evidence" value="ECO:0007669"/>
    <property type="project" value="UniProtKB-KW"/>
</dbReference>
<feature type="region of interest" description="Disordered" evidence="2">
    <location>
        <begin position="563"/>
        <end position="806"/>
    </location>
</feature>
<keyword evidence="5" id="KW-1185">Reference proteome</keyword>
<dbReference type="EMBL" id="WIXP02000003">
    <property type="protein sequence ID" value="KAF6212730.1"/>
    <property type="molecule type" value="Genomic_DNA"/>
</dbReference>
<feature type="compositionally biased region" description="Low complexity" evidence="2">
    <location>
        <begin position="611"/>
        <end position="622"/>
    </location>
</feature>
<organism evidence="4 5">
    <name type="scientific">Apolygus lucorum</name>
    <name type="common">Small green plant bug</name>
    <name type="synonym">Lygocoris lucorum</name>
    <dbReference type="NCBI Taxonomy" id="248454"/>
    <lineage>
        <taxon>Eukaryota</taxon>
        <taxon>Metazoa</taxon>
        <taxon>Ecdysozoa</taxon>
        <taxon>Arthropoda</taxon>
        <taxon>Hexapoda</taxon>
        <taxon>Insecta</taxon>
        <taxon>Pterygota</taxon>
        <taxon>Neoptera</taxon>
        <taxon>Paraneoptera</taxon>
        <taxon>Hemiptera</taxon>
        <taxon>Heteroptera</taxon>
        <taxon>Panheteroptera</taxon>
        <taxon>Cimicomorpha</taxon>
        <taxon>Miridae</taxon>
        <taxon>Mirini</taxon>
        <taxon>Apolygus</taxon>
    </lineage>
</organism>
<dbReference type="PROSITE" id="PS50157">
    <property type="entry name" value="ZINC_FINGER_C2H2_2"/>
    <property type="match status" value="2"/>
</dbReference>
<evidence type="ECO:0000313" key="4">
    <source>
        <dbReference type="EMBL" id="KAF6212730.1"/>
    </source>
</evidence>